<dbReference type="Proteomes" id="UP000177626">
    <property type="component" value="Unassembled WGS sequence"/>
</dbReference>
<evidence type="ECO:0000313" key="2">
    <source>
        <dbReference type="Proteomes" id="UP000177626"/>
    </source>
</evidence>
<name>A0A1G2BWP9_9BACT</name>
<comment type="caution">
    <text evidence="1">The sequence shown here is derived from an EMBL/GenBank/DDBJ whole genome shotgun (WGS) entry which is preliminary data.</text>
</comment>
<evidence type="ECO:0000313" key="1">
    <source>
        <dbReference type="EMBL" id="OGY93431.1"/>
    </source>
</evidence>
<dbReference type="EMBL" id="MHKQ01000022">
    <property type="protein sequence ID" value="OGY93431.1"/>
    <property type="molecule type" value="Genomic_DNA"/>
</dbReference>
<dbReference type="AlphaFoldDB" id="A0A1G2BWP9"/>
<proteinExistence type="predicted"/>
<organism evidence="1 2">
    <name type="scientific">Candidatus Komeilibacteria bacterium RIFOXYC1_FULL_37_11</name>
    <dbReference type="NCBI Taxonomy" id="1798555"/>
    <lineage>
        <taxon>Bacteria</taxon>
        <taxon>Candidatus Komeiliibacteriota</taxon>
    </lineage>
</organism>
<reference evidence="1 2" key="1">
    <citation type="journal article" date="2016" name="Nat. Commun.">
        <title>Thousands of microbial genomes shed light on interconnected biogeochemical processes in an aquifer system.</title>
        <authorList>
            <person name="Anantharaman K."/>
            <person name="Brown C.T."/>
            <person name="Hug L.A."/>
            <person name="Sharon I."/>
            <person name="Castelle C.J."/>
            <person name="Probst A.J."/>
            <person name="Thomas B.C."/>
            <person name="Singh A."/>
            <person name="Wilkins M.J."/>
            <person name="Karaoz U."/>
            <person name="Brodie E.L."/>
            <person name="Williams K.H."/>
            <person name="Hubbard S.S."/>
            <person name="Banfield J.F."/>
        </authorList>
    </citation>
    <scope>NUCLEOTIDE SEQUENCE [LARGE SCALE GENOMIC DNA]</scope>
</reference>
<accession>A0A1G2BWP9</accession>
<sequence>MLDEDKDSQFSKLTPESIVINYIFDMENGDFGILDEVKSAIHQQIALELVRVGQGKLLAGNLDKFKDLDKRQIVETILESGDDFLAKQIAGQTSDVEFEDLGKIIDKI</sequence>
<protein>
    <submittedName>
        <fullName evidence="1">Uncharacterized protein</fullName>
    </submittedName>
</protein>
<gene>
    <name evidence="1" type="ORF">A2406_00775</name>
</gene>